<dbReference type="Pfam" id="PF13596">
    <property type="entry name" value="PAS_10"/>
    <property type="match status" value="1"/>
</dbReference>
<evidence type="ECO:0000256" key="15">
    <source>
        <dbReference type="ARBA" id="ARBA00068150"/>
    </source>
</evidence>
<organism evidence="25 26">
    <name type="scientific">Lacibacter luteus</name>
    <dbReference type="NCBI Taxonomy" id="2508719"/>
    <lineage>
        <taxon>Bacteria</taxon>
        <taxon>Pseudomonadati</taxon>
        <taxon>Bacteroidota</taxon>
        <taxon>Chitinophagia</taxon>
        <taxon>Chitinophagales</taxon>
        <taxon>Chitinophagaceae</taxon>
        <taxon>Lacibacter</taxon>
    </lineage>
</organism>
<evidence type="ECO:0000313" key="26">
    <source>
        <dbReference type="Proteomes" id="UP000290204"/>
    </source>
</evidence>
<evidence type="ECO:0000256" key="18">
    <source>
        <dbReference type="SAM" id="Coils"/>
    </source>
</evidence>
<dbReference type="GO" id="GO:0005886">
    <property type="term" value="C:plasma membrane"/>
    <property type="evidence" value="ECO:0007669"/>
    <property type="project" value="UniProtKB-SubCell"/>
</dbReference>
<keyword evidence="7 19" id="KW-0812">Transmembrane</keyword>
<dbReference type="Proteomes" id="UP000290204">
    <property type="component" value="Unassembled WGS sequence"/>
</dbReference>
<keyword evidence="4" id="KW-1003">Cell membrane</keyword>
<dbReference type="RefSeq" id="WP_129129627.1">
    <property type="nucleotide sequence ID" value="NZ_SDHW01000001.1"/>
</dbReference>
<dbReference type="Pfam" id="PF02518">
    <property type="entry name" value="HATPase_c"/>
    <property type="match status" value="1"/>
</dbReference>
<evidence type="ECO:0000259" key="21">
    <source>
        <dbReference type="PROSITE" id="PS50110"/>
    </source>
</evidence>
<dbReference type="SMART" id="SM00387">
    <property type="entry name" value="HATPase_c"/>
    <property type="match status" value="1"/>
</dbReference>
<dbReference type="Gene3D" id="3.40.50.2300">
    <property type="match status" value="1"/>
</dbReference>
<dbReference type="Gene3D" id="3.30.450.20">
    <property type="entry name" value="PAS domain"/>
    <property type="match status" value="4"/>
</dbReference>
<feature type="domain" description="Histidine kinase" evidence="20">
    <location>
        <begin position="751"/>
        <end position="972"/>
    </location>
</feature>
<dbReference type="PANTHER" id="PTHR45339:SF1">
    <property type="entry name" value="HYBRID SIGNAL TRANSDUCTION HISTIDINE KINASE J"/>
    <property type="match status" value="1"/>
</dbReference>
<feature type="domain" description="PAC" evidence="23">
    <location>
        <begin position="682"/>
        <end position="733"/>
    </location>
</feature>
<dbReference type="InterPro" id="IPR004358">
    <property type="entry name" value="Sig_transdc_His_kin-like_C"/>
</dbReference>
<protein>
    <recommendedName>
        <fullName evidence="15">Sensory/regulatory protein RpfC</fullName>
        <ecNumber evidence="3">2.7.13.3</ecNumber>
    </recommendedName>
</protein>
<dbReference type="NCBIfam" id="TIGR00229">
    <property type="entry name" value="sensory_box"/>
    <property type="match status" value="3"/>
</dbReference>
<keyword evidence="5 17" id="KW-0597">Phosphoprotein</keyword>
<evidence type="ECO:0000256" key="6">
    <source>
        <dbReference type="ARBA" id="ARBA00022679"/>
    </source>
</evidence>
<feature type="coiled-coil region" evidence="18">
    <location>
        <begin position="207"/>
        <end position="234"/>
    </location>
</feature>
<keyword evidence="13 19" id="KW-0472">Membrane</keyword>
<evidence type="ECO:0000256" key="1">
    <source>
        <dbReference type="ARBA" id="ARBA00000085"/>
    </source>
</evidence>
<keyword evidence="10" id="KW-0067">ATP-binding</keyword>
<feature type="domain" description="PAC" evidence="23">
    <location>
        <begin position="422"/>
        <end position="475"/>
    </location>
</feature>
<dbReference type="Gene3D" id="1.10.287.130">
    <property type="match status" value="1"/>
</dbReference>
<dbReference type="AlphaFoldDB" id="A0A4Q1CMK0"/>
<dbReference type="InterPro" id="IPR008207">
    <property type="entry name" value="Sig_transdc_His_kin_Hpt_dom"/>
</dbReference>
<dbReference type="SUPFAM" id="SSF55874">
    <property type="entry name" value="ATPase domain of HSP90 chaperone/DNA topoisomerase II/histidine kinase"/>
    <property type="match status" value="1"/>
</dbReference>
<keyword evidence="8" id="KW-0547">Nucleotide-binding</keyword>
<name>A0A4Q1CMK0_9BACT</name>
<dbReference type="PROSITE" id="PS50894">
    <property type="entry name" value="HPT"/>
    <property type="match status" value="1"/>
</dbReference>
<evidence type="ECO:0000256" key="4">
    <source>
        <dbReference type="ARBA" id="ARBA00022475"/>
    </source>
</evidence>
<feature type="domain" description="HPt" evidence="24">
    <location>
        <begin position="1146"/>
        <end position="1240"/>
    </location>
</feature>
<dbReference type="SUPFAM" id="SSF55785">
    <property type="entry name" value="PYP-like sensor domain (PAS domain)"/>
    <property type="match status" value="4"/>
</dbReference>
<dbReference type="SUPFAM" id="SSF52172">
    <property type="entry name" value="CheY-like"/>
    <property type="match status" value="1"/>
</dbReference>
<dbReference type="InterPro" id="IPR000700">
    <property type="entry name" value="PAS-assoc_C"/>
</dbReference>
<dbReference type="InterPro" id="IPR036890">
    <property type="entry name" value="HATPase_C_sf"/>
</dbReference>
<evidence type="ECO:0000256" key="11">
    <source>
        <dbReference type="ARBA" id="ARBA00022989"/>
    </source>
</evidence>
<evidence type="ECO:0000259" key="24">
    <source>
        <dbReference type="PROSITE" id="PS50894"/>
    </source>
</evidence>
<dbReference type="PANTHER" id="PTHR45339">
    <property type="entry name" value="HYBRID SIGNAL TRANSDUCTION HISTIDINE KINASE J"/>
    <property type="match status" value="1"/>
</dbReference>
<feature type="modified residue" description="Phosphohistidine" evidence="16">
    <location>
        <position position="1185"/>
    </location>
</feature>
<dbReference type="GO" id="GO:0000155">
    <property type="term" value="F:phosphorelay sensor kinase activity"/>
    <property type="evidence" value="ECO:0007669"/>
    <property type="project" value="InterPro"/>
</dbReference>
<keyword evidence="18" id="KW-0175">Coiled coil</keyword>
<evidence type="ECO:0000256" key="9">
    <source>
        <dbReference type="ARBA" id="ARBA00022777"/>
    </source>
</evidence>
<dbReference type="PRINTS" id="PR00344">
    <property type="entry name" value="BCTRLSENSOR"/>
</dbReference>
<dbReference type="OrthoDB" id="9811889at2"/>
<dbReference type="FunFam" id="1.10.287.130:FF:000002">
    <property type="entry name" value="Two-component osmosensing histidine kinase"/>
    <property type="match status" value="1"/>
</dbReference>
<dbReference type="InterPro" id="IPR036097">
    <property type="entry name" value="HisK_dim/P_sf"/>
</dbReference>
<evidence type="ECO:0000256" key="3">
    <source>
        <dbReference type="ARBA" id="ARBA00012438"/>
    </source>
</evidence>
<dbReference type="SUPFAM" id="SSF47384">
    <property type="entry name" value="Homodimeric domain of signal transducing histidine kinase"/>
    <property type="match status" value="1"/>
</dbReference>
<dbReference type="SMART" id="SM00091">
    <property type="entry name" value="PAS"/>
    <property type="match status" value="4"/>
</dbReference>
<dbReference type="InterPro" id="IPR013656">
    <property type="entry name" value="PAS_4"/>
</dbReference>
<feature type="domain" description="PAS" evidence="22">
    <location>
        <begin position="224"/>
        <end position="277"/>
    </location>
</feature>
<feature type="domain" description="PAC" evidence="23">
    <location>
        <begin position="294"/>
        <end position="349"/>
    </location>
</feature>
<dbReference type="InterPro" id="IPR000014">
    <property type="entry name" value="PAS"/>
</dbReference>
<dbReference type="InterPro" id="IPR035965">
    <property type="entry name" value="PAS-like_dom_sf"/>
</dbReference>
<comment type="subcellular location">
    <subcellularLocation>
        <location evidence="2">Cell membrane</location>
        <topology evidence="2">Multi-pass membrane protein</topology>
    </subcellularLocation>
</comment>
<feature type="domain" description="Response regulatory" evidence="21">
    <location>
        <begin position="998"/>
        <end position="1114"/>
    </location>
</feature>
<dbReference type="SUPFAM" id="SSF47226">
    <property type="entry name" value="Histidine-containing phosphotransfer domain, HPT domain"/>
    <property type="match status" value="1"/>
</dbReference>
<comment type="catalytic activity">
    <reaction evidence="1">
        <text>ATP + protein L-histidine = ADP + protein N-phospho-L-histidine.</text>
        <dbReference type="EC" id="2.7.13.3"/>
    </reaction>
</comment>
<dbReference type="InterPro" id="IPR007891">
    <property type="entry name" value="CHASE3"/>
</dbReference>
<evidence type="ECO:0000256" key="17">
    <source>
        <dbReference type="PROSITE-ProRule" id="PRU00169"/>
    </source>
</evidence>
<evidence type="ECO:0000259" key="23">
    <source>
        <dbReference type="PROSITE" id="PS50113"/>
    </source>
</evidence>
<dbReference type="Pfam" id="PF08448">
    <property type="entry name" value="PAS_4"/>
    <property type="match status" value="2"/>
</dbReference>
<comment type="subunit">
    <text evidence="14">At low DSF concentrations, interacts with RpfF.</text>
</comment>
<dbReference type="Pfam" id="PF00512">
    <property type="entry name" value="HisKA"/>
    <property type="match status" value="1"/>
</dbReference>
<dbReference type="Pfam" id="PF01627">
    <property type="entry name" value="Hpt"/>
    <property type="match status" value="1"/>
</dbReference>
<evidence type="ECO:0000256" key="12">
    <source>
        <dbReference type="ARBA" id="ARBA00023012"/>
    </source>
</evidence>
<keyword evidence="6" id="KW-0808">Transferase</keyword>
<keyword evidence="26" id="KW-1185">Reference proteome</keyword>
<feature type="transmembrane region" description="Helical" evidence="19">
    <location>
        <begin position="16"/>
        <end position="36"/>
    </location>
</feature>
<dbReference type="PROSITE" id="PS50109">
    <property type="entry name" value="HIS_KIN"/>
    <property type="match status" value="1"/>
</dbReference>
<sequence length="1249" mass="142657">MKKRSLIKLNLPVSRTILLIFLLAASVLIFFGRIIYVGSVQTKQTDDMVTHTYRVMEQVDNIRIGVSESEGLVRSYLITGEEQILNKLTKVHLSIQDAAATAHLMAVDSTQKAWLGELSTTLKRSGTEQQAFVTNQKPIAKATELDAKGSKLAQQINEQISSIRDRQQILLQQRTRVSEQTEQRLIKIAVAGAILVILFIAVLLWQLDKDIRLRKKAEQEIRESEVKYRKLIEGPGIITFTANLKGEFEFISAKAKVLTGYSPLELQGKSFAVLVPEQWQSQVLEKFVEQFNDRTFEMVVRFPIETKDKEQKWVKLTSLIISAEEQVIGFQCTVKDISDEMEAESKLKESEELIQTLLNNTHEGFFMVDRNLTIRVMNRPAREGMEMRTGKKVEIGMHLLSVIPETVMEQAAENFERVFNGEYVEYEAKYDTENGVQWLRISHSPVMENGKEITGAAVVTSDISSIKQNEERIREADQKIRAMLSSTEEGFYMISPDYNIVMINEAGKKILRNIAGKPVRENDQILEFIREERKEVFRAMVEKVMRGVIQETETMIETEEGEQWYHNTYFPVRNEKNQVIAVCIAAKNITERKLVDRAWEKIREEREEYQFRLQSILDNTPLIMFIKDVEGRYLLINRSFKEEFSLTEEEVVGKTDFDFESDEDAIRYREADEKVLHTLEHVQTEETVHMADGEHNLLIVKFPLFDKDEIVYGVGGIATDITERVQARQKLVDAKKKAEAAELLQEQFLANMSHEIRTPLNGIIGMTNVLQNTSLDTEQEEFVQIIRQSSDNLLMLINDILDLSKIKAGKLSVENIVFDLRKILEQAVAPFRLKAKEKEIELLLHVEESLPAEFCGDPLRITQVFSNLLSNAMKFTEQGSIKLHVKQLQRSGNDCELSFTVSDTGIGIPEERLGSIFRNFEQVAAETTRKYGGTGLGLSITRQLCELMGGNVRVESELHKGTVFCVTLPLVVVQQSSTATNGKDVKEVLQVGQLAGKTILVAEDNEINQLVIHHVLQQVGIITTIVNNGKEAVDLLETGQQFDLIILDLQMPLMNGFQTSTYIREKLELSTPIVAMTASALRNEKMKCFELGMNEYLTKPFVPADLFAVLSRFLLAQPLQVKQQQKKDEQQGPVFYNLSHLYEMEDVEYFCEVLHLFLSTTPPLLNEIHEAVLYENWEQVYKKTHRLKSSLGILQMNLMLALVTTIEQQAKEEKQLELIPEELKRVNELYELVRPMIEAELEKAAEVNN</sequence>
<evidence type="ECO:0000259" key="22">
    <source>
        <dbReference type="PROSITE" id="PS50112"/>
    </source>
</evidence>
<dbReference type="CDD" id="cd17546">
    <property type="entry name" value="REC_hyHK_CKI1_RcsC-like"/>
    <property type="match status" value="1"/>
</dbReference>
<dbReference type="SMART" id="SM00448">
    <property type="entry name" value="REC"/>
    <property type="match status" value="1"/>
</dbReference>
<keyword evidence="11 19" id="KW-1133">Transmembrane helix</keyword>
<feature type="domain" description="PAC" evidence="23">
    <location>
        <begin position="550"/>
        <end position="601"/>
    </location>
</feature>
<dbReference type="InterPro" id="IPR003661">
    <property type="entry name" value="HisK_dim/P_dom"/>
</dbReference>
<dbReference type="InterPro" id="IPR003594">
    <property type="entry name" value="HATPase_dom"/>
</dbReference>
<dbReference type="Pfam" id="PF05227">
    <property type="entry name" value="CHASE3"/>
    <property type="match status" value="1"/>
</dbReference>
<evidence type="ECO:0000256" key="16">
    <source>
        <dbReference type="PROSITE-ProRule" id="PRU00110"/>
    </source>
</evidence>
<dbReference type="Pfam" id="PF13426">
    <property type="entry name" value="PAS_9"/>
    <property type="match status" value="1"/>
</dbReference>
<dbReference type="CDD" id="cd00130">
    <property type="entry name" value="PAS"/>
    <property type="match status" value="3"/>
</dbReference>
<evidence type="ECO:0000256" key="10">
    <source>
        <dbReference type="ARBA" id="ARBA00022840"/>
    </source>
</evidence>
<keyword evidence="9" id="KW-0418">Kinase</keyword>
<evidence type="ECO:0000256" key="2">
    <source>
        <dbReference type="ARBA" id="ARBA00004651"/>
    </source>
</evidence>
<accession>A0A4Q1CMK0</accession>
<dbReference type="PROSITE" id="PS50110">
    <property type="entry name" value="RESPONSE_REGULATORY"/>
    <property type="match status" value="1"/>
</dbReference>
<evidence type="ECO:0000256" key="5">
    <source>
        <dbReference type="ARBA" id="ARBA00022553"/>
    </source>
</evidence>
<evidence type="ECO:0000256" key="19">
    <source>
        <dbReference type="SAM" id="Phobius"/>
    </source>
</evidence>
<evidence type="ECO:0000256" key="8">
    <source>
        <dbReference type="ARBA" id="ARBA00022741"/>
    </source>
</evidence>
<dbReference type="EMBL" id="SDHW01000001">
    <property type="protein sequence ID" value="RXK62256.1"/>
    <property type="molecule type" value="Genomic_DNA"/>
</dbReference>
<dbReference type="Pfam" id="PF00072">
    <property type="entry name" value="Response_reg"/>
    <property type="match status" value="1"/>
</dbReference>
<evidence type="ECO:0000256" key="13">
    <source>
        <dbReference type="ARBA" id="ARBA00023136"/>
    </source>
</evidence>
<feature type="transmembrane region" description="Helical" evidence="19">
    <location>
        <begin position="185"/>
        <end position="207"/>
    </location>
</feature>
<evidence type="ECO:0000259" key="20">
    <source>
        <dbReference type="PROSITE" id="PS50109"/>
    </source>
</evidence>
<evidence type="ECO:0000256" key="7">
    <source>
        <dbReference type="ARBA" id="ARBA00022692"/>
    </source>
</evidence>
<dbReference type="PROSITE" id="PS50113">
    <property type="entry name" value="PAC"/>
    <property type="match status" value="4"/>
</dbReference>
<keyword evidence="12" id="KW-0902">Two-component regulatory system</keyword>
<dbReference type="InterPro" id="IPR036641">
    <property type="entry name" value="HPT_dom_sf"/>
</dbReference>
<dbReference type="InterPro" id="IPR005467">
    <property type="entry name" value="His_kinase_dom"/>
</dbReference>
<feature type="domain" description="PAS" evidence="22">
    <location>
        <begin position="609"/>
        <end position="679"/>
    </location>
</feature>
<comment type="caution">
    <text evidence="25">The sequence shown here is derived from an EMBL/GenBank/DDBJ whole genome shotgun (WGS) entry which is preliminary data.</text>
</comment>
<evidence type="ECO:0000313" key="25">
    <source>
        <dbReference type="EMBL" id="RXK62256.1"/>
    </source>
</evidence>
<dbReference type="InterPro" id="IPR011006">
    <property type="entry name" value="CheY-like_superfamily"/>
</dbReference>
<reference evidence="25 26" key="1">
    <citation type="submission" date="2019-01" db="EMBL/GenBank/DDBJ databases">
        <title>Lacibacter sp. strain TTM-7.</title>
        <authorList>
            <person name="Chen W.-M."/>
        </authorList>
    </citation>
    <scope>NUCLEOTIDE SEQUENCE [LARGE SCALE GENOMIC DNA]</scope>
    <source>
        <strain evidence="25 26">TTM-7</strain>
    </source>
</reference>
<dbReference type="CDD" id="cd16922">
    <property type="entry name" value="HATPase_EvgS-ArcB-TorS-like"/>
    <property type="match status" value="1"/>
</dbReference>
<dbReference type="SMART" id="SM00388">
    <property type="entry name" value="HisKA"/>
    <property type="match status" value="1"/>
</dbReference>
<gene>
    <name evidence="25" type="ORF">ESA94_04390</name>
</gene>
<proteinExistence type="predicted"/>
<dbReference type="FunFam" id="3.30.565.10:FF:000010">
    <property type="entry name" value="Sensor histidine kinase RcsC"/>
    <property type="match status" value="1"/>
</dbReference>
<evidence type="ECO:0000256" key="14">
    <source>
        <dbReference type="ARBA" id="ARBA00064003"/>
    </source>
</evidence>
<dbReference type="PROSITE" id="PS50112">
    <property type="entry name" value="PAS"/>
    <property type="match status" value="2"/>
</dbReference>
<feature type="modified residue" description="4-aspartylphosphate" evidence="17">
    <location>
        <position position="1048"/>
    </location>
</feature>
<dbReference type="EC" id="2.7.13.3" evidence="3"/>
<dbReference type="Gene3D" id="1.20.120.160">
    <property type="entry name" value="HPT domain"/>
    <property type="match status" value="1"/>
</dbReference>
<dbReference type="GO" id="GO:0005524">
    <property type="term" value="F:ATP binding"/>
    <property type="evidence" value="ECO:0007669"/>
    <property type="project" value="UniProtKB-KW"/>
</dbReference>
<dbReference type="CDD" id="cd00082">
    <property type="entry name" value="HisKA"/>
    <property type="match status" value="1"/>
</dbReference>
<dbReference type="Gene3D" id="3.30.565.10">
    <property type="entry name" value="Histidine kinase-like ATPase, C-terminal domain"/>
    <property type="match status" value="1"/>
</dbReference>
<dbReference type="InterPro" id="IPR001789">
    <property type="entry name" value="Sig_transdc_resp-reg_receiver"/>
</dbReference>